<keyword evidence="7" id="KW-1133">Transmembrane helix</keyword>
<dbReference type="STRING" id="3983.A0A2C9V0B5"/>
<gene>
    <name evidence="9" type="ORF">MANES_11G105400v8</name>
</gene>
<evidence type="ECO:0000259" key="8">
    <source>
        <dbReference type="PROSITE" id="PS01031"/>
    </source>
</evidence>
<dbReference type="PANTHER" id="PTHR43670">
    <property type="entry name" value="HEAT SHOCK PROTEIN 26"/>
    <property type="match status" value="1"/>
</dbReference>
<dbReference type="EMBL" id="CM004397">
    <property type="protein sequence ID" value="OAY37484.1"/>
    <property type="molecule type" value="Genomic_DNA"/>
</dbReference>
<dbReference type="PANTHER" id="PTHR43670:SF73">
    <property type="entry name" value="INACTIVE PROTEIN RESTRICTED TEV MOVEMENT 2-LIKE"/>
    <property type="match status" value="1"/>
</dbReference>
<dbReference type="SUPFAM" id="SSF49764">
    <property type="entry name" value="HSP20-like chaperones"/>
    <property type="match status" value="1"/>
</dbReference>
<name>A0A2C9V0B5_MANES</name>
<dbReference type="GO" id="GO:0034605">
    <property type="term" value="P:cellular response to heat"/>
    <property type="evidence" value="ECO:0000318"/>
    <property type="project" value="GO_Central"/>
</dbReference>
<evidence type="ECO:0000256" key="4">
    <source>
        <dbReference type="PROSITE-ProRule" id="PRU00285"/>
    </source>
</evidence>
<dbReference type="GO" id="GO:0005886">
    <property type="term" value="C:plasma membrane"/>
    <property type="evidence" value="ECO:0007669"/>
    <property type="project" value="UniProtKB-SubCell"/>
</dbReference>
<feature type="region of interest" description="Disordered" evidence="6">
    <location>
        <begin position="114"/>
        <end position="211"/>
    </location>
</feature>
<keyword evidence="3" id="KW-0611">Plant defense</keyword>
<accession>A0A2C9V0B5</accession>
<dbReference type="InterPro" id="IPR002068">
    <property type="entry name" value="A-crystallin/Hsp20_dom"/>
</dbReference>
<keyword evidence="2" id="KW-1003">Cell membrane</keyword>
<keyword evidence="7" id="KW-0472">Membrane</keyword>
<comment type="subcellular location">
    <subcellularLocation>
        <location evidence="1">Cell membrane</location>
        <topology evidence="1">Single-pass membrane protein</topology>
    </subcellularLocation>
</comment>
<evidence type="ECO:0000313" key="9">
    <source>
        <dbReference type="EMBL" id="OAY37484.1"/>
    </source>
</evidence>
<keyword evidence="7" id="KW-0812">Transmembrane</keyword>
<dbReference type="OrthoDB" id="1431247at2759"/>
<comment type="caution">
    <text evidence="9">The sequence shown here is derived from an EMBL/GenBank/DDBJ whole genome shotgun (WGS) entry which is preliminary data.</text>
</comment>
<dbReference type="Gene3D" id="2.60.40.790">
    <property type="match status" value="1"/>
</dbReference>
<sequence>MDSRRRGTTAAERVYEDFEPSIDWVREPGADTLRVYLPGFKKEQMKVQITLSRKLRLSGERPLGEGNKWSRFHKEIPIDSNYDPNEIGAKFEKGILLIRHPKIIVPYNEPQEMIKPSTEAPKPPKPPHDDPQPPADTPKLKTQLSDVLKPRAMKTEPFMPEKREPQAADTSKRGSLQIKEKQKETSEEDQKRNGWTDAAEKGTTTANRGTKEAKVADFVQDKTDMNGVGTGIIRGSYYHFATENFKQVFGDMVMEVKKPRNLKNGVLVFLIAVLGLYAFRYLKKI</sequence>
<dbReference type="AlphaFoldDB" id="A0A2C9V0B5"/>
<evidence type="ECO:0000256" key="2">
    <source>
        <dbReference type="ARBA" id="ARBA00022475"/>
    </source>
</evidence>
<feature type="compositionally biased region" description="Basic and acidic residues" evidence="6">
    <location>
        <begin position="159"/>
        <end position="200"/>
    </location>
</feature>
<reference evidence="10" key="1">
    <citation type="journal article" date="2016" name="Nat. Biotechnol.">
        <title>Sequencing wild and cultivated cassava and related species reveals extensive interspecific hybridization and genetic diversity.</title>
        <authorList>
            <person name="Bredeson J.V."/>
            <person name="Lyons J.B."/>
            <person name="Prochnik S.E."/>
            <person name="Wu G.A."/>
            <person name="Ha C.M."/>
            <person name="Edsinger-Gonzales E."/>
            <person name="Grimwood J."/>
            <person name="Schmutz J."/>
            <person name="Rabbi I.Y."/>
            <person name="Egesi C."/>
            <person name="Nauluvula P."/>
            <person name="Lebot V."/>
            <person name="Ndunguru J."/>
            <person name="Mkamilo G."/>
            <person name="Bart R.S."/>
            <person name="Setter T.L."/>
            <person name="Gleadow R.M."/>
            <person name="Kulakow P."/>
            <person name="Ferguson M.E."/>
            <person name="Rounsley S."/>
            <person name="Rokhsar D.S."/>
        </authorList>
    </citation>
    <scope>NUCLEOTIDE SEQUENCE [LARGE SCALE GENOMIC DNA]</scope>
    <source>
        <strain evidence="10">cv. AM560-2</strain>
    </source>
</reference>
<evidence type="ECO:0000256" key="6">
    <source>
        <dbReference type="SAM" id="MobiDB-lite"/>
    </source>
</evidence>
<dbReference type="PROSITE" id="PS01031">
    <property type="entry name" value="SHSP"/>
    <property type="match status" value="1"/>
</dbReference>
<protein>
    <recommendedName>
        <fullName evidence="8">SHSP domain-containing protein</fullName>
    </recommendedName>
</protein>
<evidence type="ECO:0000256" key="5">
    <source>
        <dbReference type="RuleBase" id="RU003616"/>
    </source>
</evidence>
<comment type="similarity">
    <text evidence="4 5">Belongs to the small heat shock protein (HSP20) family.</text>
</comment>
<evidence type="ECO:0000256" key="1">
    <source>
        <dbReference type="ARBA" id="ARBA00004162"/>
    </source>
</evidence>
<dbReference type="GO" id="GO:0006952">
    <property type="term" value="P:defense response"/>
    <property type="evidence" value="ECO:0007669"/>
    <property type="project" value="UniProtKB-KW"/>
</dbReference>
<evidence type="ECO:0000256" key="3">
    <source>
        <dbReference type="ARBA" id="ARBA00022821"/>
    </source>
</evidence>
<evidence type="ECO:0000313" key="10">
    <source>
        <dbReference type="Proteomes" id="UP000091857"/>
    </source>
</evidence>
<dbReference type="InterPro" id="IPR008978">
    <property type="entry name" value="HSP20-like_chaperone"/>
</dbReference>
<dbReference type="Proteomes" id="UP000091857">
    <property type="component" value="Chromosome 11"/>
</dbReference>
<dbReference type="Gramene" id="Manes.11G105400.1.v8.1">
    <property type="protein sequence ID" value="Manes.11G105400.1.v8.1.CDS"/>
    <property type="gene ID" value="Manes.11G105400.v8.1"/>
</dbReference>
<keyword evidence="10" id="KW-1185">Reference proteome</keyword>
<proteinExistence type="inferred from homology"/>
<feature type="domain" description="SHSP" evidence="8">
    <location>
        <begin position="13"/>
        <end position="117"/>
    </location>
</feature>
<feature type="transmembrane region" description="Helical" evidence="7">
    <location>
        <begin position="264"/>
        <end position="282"/>
    </location>
</feature>
<evidence type="ECO:0000256" key="7">
    <source>
        <dbReference type="SAM" id="Phobius"/>
    </source>
</evidence>
<dbReference type="CDD" id="cd06464">
    <property type="entry name" value="ACD_sHsps-like"/>
    <property type="match status" value="1"/>
</dbReference>
<organism evidence="9 10">
    <name type="scientific">Manihot esculenta</name>
    <name type="common">Cassava</name>
    <name type="synonym">Jatropha manihot</name>
    <dbReference type="NCBI Taxonomy" id="3983"/>
    <lineage>
        <taxon>Eukaryota</taxon>
        <taxon>Viridiplantae</taxon>
        <taxon>Streptophyta</taxon>
        <taxon>Embryophyta</taxon>
        <taxon>Tracheophyta</taxon>
        <taxon>Spermatophyta</taxon>
        <taxon>Magnoliopsida</taxon>
        <taxon>eudicotyledons</taxon>
        <taxon>Gunneridae</taxon>
        <taxon>Pentapetalae</taxon>
        <taxon>rosids</taxon>
        <taxon>fabids</taxon>
        <taxon>Malpighiales</taxon>
        <taxon>Euphorbiaceae</taxon>
        <taxon>Crotonoideae</taxon>
        <taxon>Manihoteae</taxon>
        <taxon>Manihot</taxon>
    </lineage>
</organism>
<dbReference type="Pfam" id="PF00011">
    <property type="entry name" value="HSP20"/>
    <property type="match status" value="1"/>
</dbReference>